<comment type="caution">
    <text evidence="1">The sequence shown here is derived from an EMBL/GenBank/DDBJ whole genome shotgun (WGS) entry which is preliminary data.</text>
</comment>
<name>A0ACC1ML01_9APHY</name>
<evidence type="ECO:0000313" key="1">
    <source>
        <dbReference type="EMBL" id="KAJ2967605.1"/>
    </source>
</evidence>
<evidence type="ECO:0000313" key="2">
    <source>
        <dbReference type="Proteomes" id="UP001144978"/>
    </source>
</evidence>
<dbReference type="EMBL" id="JANSHE010006265">
    <property type="protein sequence ID" value="KAJ2967605.1"/>
    <property type="molecule type" value="Genomic_DNA"/>
</dbReference>
<accession>A0ACC1ML01</accession>
<sequence>MPRRSLRAIVLDDERPEQLTNMVVSDLSDLGVASTSAKAAPIHITLPALHYRYVFIHIASLLVIHAAQVQTLYFMQMIRTVAPWLHQCTGSSNAFGSLSSVQRVVILPTLHAARSNVRRPAARPWASLAGMLEKPDLRSRLATTHKILMVL</sequence>
<proteinExistence type="predicted"/>
<dbReference type="Proteomes" id="UP001144978">
    <property type="component" value="Unassembled WGS sequence"/>
</dbReference>
<reference evidence="1" key="1">
    <citation type="submission" date="2022-08" db="EMBL/GenBank/DDBJ databases">
        <title>Genome Sequence of Pycnoporus sanguineus.</title>
        <authorList>
            <person name="Buettner E."/>
        </authorList>
    </citation>
    <scope>NUCLEOTIDE SEQUENCE</scope>
    <source>
        <strain evidence="1">CG-C14</strain>
    </source>
</reference>
<protein>
    <submittedName>
        <fullName evidence="1">Uncharacterized protein</fullName>
    </submittedName>
</protein>
<gene>
    <name evidence="1" type="ORF">NUW54_g13460</name>
</gene>
<organism evidence="1 2">
    <name type="scientific">Trametes sanguinea</name>
    <dbReference type="NCBI Taxonomy" id="158606"/>
    <lineage>
        <taxon>Eukaryota</taxon>
        <taxon>Fungi</taxon>
        <taxon>Dikarya</taxon>
        <taxon>Basidiomycota</taxon>
        <taxon>Agaricomycotina</taxon>
        <taxon>Agaricomycetes</taxon>
        <taxon>Polyporales</taxon>
        <taxon>Polyporaceae</taxon>
        <taxon>Trametes</taxon>
    </lineage>
</organism>
<keyword evidence="2" id="KW-1185">Reference proteome</keyword>